<comment type="caution">
    <text evidence="2">The sequence shown here is derived from an EMBL/GenBank/DDBJ whole genome shotgun (WGS) entry which is preliminary data.</text>
</comment>
<reference evidence="2" key="1">
    <citation type="journal article" date="2020" name="Microb. Genom.">
        <title>Genetic diversity of clinical and environmental Mucorales isolates obtained from an investigation of mucormycosis cases among solid organ transplant recipients.</title>
        <authorList>
            <person name="Nguyen M.H."/>
            <person name="Kaul D."/>
            <person name="Muto C."/>
            <person name="Cheng S.J."/>
            <person name="Richter R.A."/>
            <person name="Bruno V.M."/>
            <person name="Liu G."/>
            <person name="Beyhan S."/>
            <person name="Sundermann A.J."/>
            <person name="Mounaud S."/>
            <person name="Pasculle A.W."/>
            <person name="Nierman W.C."/>
            <person name="Driscoll E."/>
            <person name="Cumbie R."/>
            <person name="Clancy C.J."/>
            <person name="Dupont C.L."/>
        </authorList>
    </citation>
    <scope>NUCLEOTIDE SEQUENCE</scope>
    <source>
        <strain evidence="2">GL11</strain>
    </source>
</reference>
<dbReference type="PANTHER" id="PTHR21325:SF31">
    <property type="entry name" value="GH22081P-RELATED"/>
    <property type="match status" value="1"/>
</dbReference>
<dbReference type="PANTHER" id="PTHR21325">
    <property type="entry name" value="PHOSPHOLIPASE B, PLB1"/>
    <property type="match status" value="1"/>
</dbReference>
<name>A0A9P6XC50_RHIOR</name>
<dbReference type="GO" id="GO:0006644">
    <property type="term" value="P:phospholipid metabolic process"/>
    <property type="evidence" value="ECO:0007669"/>
    <property type="project" value="TreeGrafter"/>
</dbReference>
<dbReference type="InterPro" id="IPR038885">
    <property type="entry name" value="PLB1"/>
</dbReference>
<dbReference type="SUPFAM" id="SSF52266">
    <property type="entry name" value="SGNH hydrolase"/>
    <property type="match status" value="1"/>
</dbReference>
<proteinExistence type="predicted"/>
<keyword evidence="3" id="KW-1185">Reference proteome</keyword>
<feature type="chain" id="PRO_5040425143" evidence="1">
    <location>
        <begin position="21"/>
        <end position="372"/>
    </location>
</feature>
<gene>
    <name evidence="2" type="ORF">G6F64_004661</name>
</gene>
<keyword evidence="1" id="KW-0732">Signal</keyword>
<evidence type="ECO:0000256" key="1">
    <source>
        <dbReference type="SAM" id="SignalP"/>
    </source>
</evidence>
<evidence type="ECO:0000313" key="3">
    <source>
        <dbReference type="Proteomes" id="UP000716291"/>
    </source>
</evidence>
<dbReference type="Pfam" id="PF00657">
    <property type="entry name" value="Lipase_GDSL"/>
    <property type="match status" value="1"/>
</dbReference>
<accession>A0A9P6XC50</accession>
<feature type="signal peptide" evidence="1">
    <location>
        <begin position="1"/>
        <end position="20"/>
    </location>
</feature>
<dbReference type="InterPro" id="IPR001087">
    <property type="entry name" value="GDSL"/>
</dbReference>
<dbReference type="OrthoDB" id="10265800at2759"/>
<sequence>MHYFKSIYFYILISLLSVKGDRIYADRIEDCPDLLPRSSPPTSAKDVRPDDIKAIGSMGDSILAGTSSLGLRGHGSISLNSFAEGRGIAFAGGGDPNAVTFPNFIKKFSPFSVGGAHSEHFVEFCRLGVCSEDQFYANDVLNAAQSAATSSNLPVEIQHIAKTMKAIPELNYETDWKFITVQIGTIEVCVSCAPMFKKQVSPETYNTNVEEMLEYVRNNIPNTIVNLVGLFNVSNIYALTENKPYCHASLFGFTQANRFECPCAANSKYIPKLSGVAASFNEKLYSIYLKYRDIQPESFGVMFTPANLNLTTFPLEYFSDVDCFHPSIKGHGMFAKLLWEPMFTPFEQKPRLYEYKGEPQVYCPSENDRFQL</sequence>
<dbReference type="InterPro" id="IPR036514">
    <property type="entry name" value="SGNH_hydro_sf"/>
</dbReference>
<organism evidence="2 3">
    <name type="scientific">Rhizopus oryzae</name>
    <name type="common">Mucormycosis agent</name>
    <name type="synonym">Rhizopus arrhizus var. delemar</name>
    <dbReference type="NCBI Taxonomy" id="64495"/>
    <lineage>
        <taxon>Eukaryota</taxon>
        <taxon>Fungi</taxon>
        <taxon>Fungi incertae sedis</taxon>
        <taxon>Mucoromycota</taxon>
        <taxon>Mucoromycotina</taxon>
        <taxon>Mucoromycetes</taxon>
        <taxon>Mucorales</taxon>
        <taxon>Mucorineae</taxon>
        <taxon>Rhizopodaceae</taxon>
        <taxon>Rhizopus</taxon>
    </lineage>
</organism>
<protein>
    <submittedName>
        <fullName evidence="2">Uncharacterized protein</fullName>
    </submittedName>
</protein>
<evidence type="ECO:0000313" key="2">
    <source>
        <dbReference type="EMBL" id="KAG1310304.1"/>
    </source>
</evidence>
<dbReference type="Proteomes" id="UP000716291">
    <property type="component" value="Unassembled WGS sequence"/>
</dbReference>
<dbReference type="EMBL" id="JAANQT010000525">
    <property type="protein sequence ID" value="KAG1310304.1"/>
    <property type="molecule type" value="Genomic_DNA"/>
</dbReference>
<dbReference type="AlphaFoldDB" id="A0A9P6XC50"/>
<dbReference type="Gene3D" id="3.40.50.1110">
    <property type="entry name" value="SGNH hydrolase"/>
    <property type="match status" value="1"/>
</dbReference>
<dbReference type="GO" id="GO:0004620">
    <property type="term" value="F:phospholipase activity"/>
    <property type="evidence" value="ECO:0007669"/>
    <property type="project" value="InterPro"/>
</dbReference>